<evidence type="ECO:0000313" key="1">
    <source>
        <dbReference type="EMBL" id="MSS16368.1"/>
    </source>
</evidence>
<name>A0A6L5XAY1_9BACT</name>
<comment type="caution">
    <text evidence="1">The sequence shown here is derived from an EMBL/GenBank/DDBJ whole genome shotgun (WGS) entry which is preliminary data.</text>
</comment>
<accession>A0A6L5XAY1</accession>
<keyword evidence="2" id="KW-1185">Reference proteome</keyword>
<organism evidence="1 2">
    <name type="scientific">Sodaliphilus pleomorphus</name>
    <dbReference type="NCBI Taxonomy" id="2606626"/>
    <lineage>
        <taxon>Bacteria</taxon>
        <taxon>Pseudomonadati</taxon>
        <taxon>Bacteroidota</taxon>
        <taxon>Bacteroidia</taxon>
        <taxon>Bacteroidales</taxon>
        <taxon>Muribaculaceae</taxon>
        <taxon>Sodaliphilus</taxon>
    </lineage>
</organism>
<sequence length="84" mass="9426">MEQAEFITLFKLRCKVTALVYNKKTLSEIVCLKIVYKVESARPAAPGSSATCPRLPVYRLAGTLAKSDAARFGAQKFHHYFFNL</sequence>
<proteinExistence type="predicted"/>
<gene>
    <name evidence="1" type="ORF">FYJ29_01070</name>
</gene>
<evidence type="ECO:0000313" key="2">
    <source>
        <dbReference type="Proteomes" id="UP000483362"/>
    </source>
</evidence>
<protein>
    <submittedName>
        <fullName evidence="1">Uncharacterized protein</fullName>
    </submittedName>
</protein>
<dbReference type="RefSeq" id="WP_154327847.1">
    <property type="nucleotide sequence ID" value="NZ_CP045696.1"/>
</dbReference>
<dbReference type="EMBL" id="VULT01000001">
    <property type="protein sequence ID" value="MSS16368.1"/>
    <property type="molecule type" value="Genomic_DNA"/>
</dbReference>
<dbReference type="Proteomes" id="UP000483362">
    <property type="component" value="Unassembled WGS sequence"/>
</dbReference>
<reference evidence="1 2" key="1">
    <citation type="submission" date="2019-08" db="EMBL/GenBank/DDBJ databases">
        <title>In-depth cultivation of the pig gut microbiome towards novel bacterial diversity and tailored functional studies.</title>
        <authorList>
            <person name="Wylensek D."/>
            <person name="Hitch T.C.A."/>
            <person name="Clavel T."/>
        </authorList>
    </citation>
    <scope>NUCLEOTIDE SEQUENCE [LARGE SCALE GENOMIC DNA]</scope>
    <source>
        <strain evidence="1 2">Oil-RF-744-WCA-WT-10</strain>
    </source>
</reference>
<dbReference type="AlphaFoldDB" id="A0A6L5XAY1"/>